<proteinExistence type="predicted"/>
<comment type="caution">
    <text evidence="7">The sequence shown here is derived from an EMBL/GenBank/DDBJ whole genome shotgun (WGS) entry which is preliminary data.</text>
</comment>
<evidence type="ECO:0000256" key="4">
    <source>
        <dbReference type="ARBA" id="ARBA00023004"/>
    </source>
</evidence>
<evidence type="ECO:0000259" key="6">
    <source>
        <dbReference type="PROSITE" id="PS51918"/>
    </source>
</evidence>
<dbReference type="SMART" id="SM00729">
    <property type="entry name" value="Elp3"/>
    <property type="match status" value="1"/>
</dbReference>
<dbReference type="Gene3D" id="3.20.20.70">
    <property type="entry name" value="Aldolase class I"/>
    <property type="match status" value="1"/>
</dbReference>
<evidence type="ECO:0000256" key="3">
    <source>
        <dbReference type="ARBA" id="ARBA00022723"/>
    </source>
</evidence>
<evidence type="ECO:0000256" key="5">
    <source>
        <dbReference type="ARBA" id="ARBA00023014"/>
    </source>
</evidence>
<dbReference type="InterPro" id="IPR010994">
    <property type="entry name" value="RuvA_2-like"/>
</dbReference>
<dbReference type="InterPro" id="IPR051675">
    <property type="entry name" value="Endo/Exo/Phosphatase_dom_1"/>
</dbReference>
<dbReference type="PANTHER" id="PTHR21180:SF9">
    <property type="entry name" value="TYPE II SECRETION SYSTEM PROTEIN K"/>
    <property type="match status" value="1"/>
</dbReference>
<dbReference type="InterPro" id="IPR058240">
    <property type="entry name" value="rSAM_sf"/>
</dbReference>
<dbReference type="GO" id="GO:0051536">
    <property type="term" value="F:iron-sulfur cluster binding"/>
    <property type="evidence" value="ECO:0007669"/>
    <property type="project" value="UniProtKB-KW"/>
</dbReference>
<evidence type="ECO:0000256" key="2">
    <source>
        <dbReference type="ARBA" id="ARBA00022691"/>
    </source>
</evidence>
<dbReference type="PROSITE" id="PS51918">
    <property type="entry name" value="RADICAL_SAM"/>
    <property type="match status" value="1"/>
</dbReference>
<dbReference type="InterPro" id="IPR023874">
    <property type="entry name" value="DNA_rSAM_put"/>
</dbReference>
<dbReference type="CDD" id="cd01335">
    <property type="entry name" value="Radical_SAM"/>
    <property type="match status" value="1"/>
</dbReference>
<keyword evidence="2" id="KW-0949">S-adenosyl-L-methionine</keyword>
<sequence>MDEKLSRKLRILADAAKYDASCSSSGAPKRKADVGGLGSTVGSGICHAYTPDGRCVSLLKILLTNYCLFDCAYCVNRRSSNVKRAKFSVDEVVTLTVEFYKRNYIEGLFLSSGIIRSPDYTMEQMLLVAKKLRRDHGFRGYIHLKTIPEASPWLIEEAGLWADRLSINLELPTETSLERLAPEKDGASIESAMAQMFERIEEAREERRHFSPAGQTTQMIVGADETTDQDVLRTSAKLYGHYDMKRVYYSAFSPIPDSSAILPLKSPPLMRESRLYQADWLLRYYGFNVDEIASGGEQGMLDLDVDPKLAWALKNRHLFPVDVNRAEREMLLRVPGLGARAVDKIVVARKHTTLRLEDVARLTSGLKRARPFLITADHHPKAKLDRLDLRERLIEKPEQLSMFV</sequence>
<dbReference type="SFLD" id="SFLDS00029">
    <property type="entry name" value="Radical_SAM"/>
    <property type="match status" value="1"/>
</dbReference>
<evidence type="ECO:0000256" key="1">
    <source>
        <dbReference type="ARBA" id="ARBA00001966"/>
    </source>
</evidence>
<evidence type="ECO:0000313" key="8">
    <source>
        <dbReference type="Proteomes" id="UP000605848"/>
    </source>
</evidence>
<feature type="domain" description="Radical SAM core" evidence="6">
    <location>
        <begin position="51"/>
        <end position="288"/>
    </location>
</feature>
<dbReference type="InterPro" id="IPR013785">
    <property type="entry name" value="Aldolase_TIM"/>
</dbReference>
<dbReference type="SFLD" id="SFLDG01102">
    <property type="entry name" value="Uncharacterised_Radical_SAM_Su"/>
    <property type="match status" value="1"/>
</dbReference>
<keyword evidence="8" id="KW-1185">Reference proteome</keyword>
<dbReference type="SUPFAM" id="SSF47781">
    <property type="entry name" value="RuvA domain 2-like"/>
    <property type="match status" value="1"/>
</dbReference>
<dbReference type="RefSeq" id="WP_202058531.1">
    <property type="nucleotide sequence ID" value="NZ_JAEQMY010000010.1"/>
</dbReference>
<dbReference type="SUPFAM" id="SSF102114">
    <property type="entry name" value="Radical SAM enzymes"/>
    <property type="match status" value="1"/>
</dbReference>
<gene>
    <name evidence="7" type="ORF">JKG68_09260</name>
</gene>
<keyword evidence="4" id="KW-0408">Iron</keyword>
<dbReference type="InterPro" id="IPR007197">
    <property type="entry name" value="rSAM"/>
</dbReference>
<dbReference type="GO" id="GO:0003824">
    <property type="term" value="F:catalytic activity"/>
    <property type="evidence" value="ECO:0007669"/>
    <property type="project" value="InterPro"/>
</dbReference>
<name>A0A936Z819_9HYPH</name>
<dbReference type="AlphaFoldDB" id="A0A936Z819"/>
<protein>
    <submittedName>
        <fullName evidence="7">DNA modification/repair radical SAM protein</fullName>
    </submittedName>
</protein>
<dbReference type="PANTHER" id="PTHR21180">
    <property type="entry name" value="ENDONUCLEASE/EXONUCLEASE/PHOSPHATASE FAMILY DOMAIN-CONTAINING PROTEIN 1"/>
    <property type="match status" value="1"/>
</dbReference>
<organism evidence="7 8">
    <name type="scientific">Microvirga aerilata</name>
    <dbReference type="NCBI Taxonomy" id="670292"/>
    <lineage>
        <taxon>Bacteria</taxon>
        <taxon>Pseudomonadati</taxon>
        <taxon>Pseudomonadota</taxon>
        <taxon>Alphaproteobacteria</taxon>
        <taxon>Hyphomicrobiales</taxon>
        <taxon>Methylobacteriaceae</taxon>
        <taxon>Microvirga</taxon>
    </lineage>
</organism>
<dbReference type="InterPro" id="IPR006638">
    <property type="entry name" value="Elp3/MiaA/NifB-like_rSAM"/>
</dbReference>
<keyword evidence="3" id="KW-0479">Metal-binding</keyword>
<dbReference type="Proteomes" id="UP000605848">
    <property type="component" value="Unassembled WGS sequence"/>
</dbReference>
<reference evidence="7" key="1">
    <citation type="submission" date="2021-01" db="EMBL/GenBank/DDBJ databases">
        <title>Microvirga sp.</title>
        <authorList>
            <person name="Kim M.K."/>
        </authorList>
    </citation>
    <scope>NUCLEOTIDE SEQUENCE</scope>
    <source>
        <strain evidence="7">5420S-16</strain>
    </source>
</reference>
<dbReference type="GO" id="GO:0046872">
    <property type="term" value="F:metal ion binding"/>
    <property type="evidence" value="ECO:0007669"/>
    <property type="project" value="UniProtKB-KW"/>
</dbReference>
<dbReference type="EMBL" id="JAEQMY010000010">
    <property type="protein sequence ID" value="MBL0404152.1"/>
    <property type="molecule type" value="Genomic_DNA"/>
</dbReference>
<dbReference type="NCBIfam" id="TIGR03916">
    <property type="entry name" value="rSAM_link_UDG"/>
    <property type="match status" value="1"/>
</dbReference>
<keyword evidence="5" id="KW-0411">Iron-sulfur</keyword>
<evidence type="ECO:0000313" key="7">
    <source>
        <dbReference type="EMBL" id="MBL0404152.1"/>
    </source>
</evidence>
<comment type="cofactor">
    <cofactor evidence="1">
        <name>[4Fe-4S] cluster</name>
        <dbReference type="ChEBI" id="CHEBI:49883"/>
    </cofactor>
</comment>
<accession>A0A936Z819</accession>
<dbReference type="Pfam" id="PF04055">
    <property type="entry name" value="Radical_SAM"/>
    <property type="match status" value="1"/>
</dbReference>